<comment type="pathway">
    <text evidence="2">Amino-acid biosynthesis; L-histidine biosynthesis; L-histidine from 5-phospho-alpha-D-ribose 1-diphosphate: step 8/9.</text>
</comment>
<protein>
    <recommendedName>
        <fullName evidence="4">histidinol-phosphatase</fullName>
        <ecNumber evidence="4">3.1.3.15</ecNumber>
    </recommendedName>
    <alternativeName>
        <fullName evidence="10">Histidinol-phosphate phosphatase</fullName>
    </alternativeName>
</protein>
<dbReference type="CDD" id="cd01641">
    <property type="entry name" value="Bacterial_IMPase_like_1"/>
    <property type="match status" value="1"/>
</dbReference>
<dbReference type="EC" id="3.1.3.15" evidence="4"/>
<evidence type="ECO:0000256" key="6">
    <source>
        <dbReference type="ARBA" id="ARBA00022723"/>
    </source>
</evidence>
<dbReference type="Gene3D" id="3.30.540.10">
    <property type="entry name" value="Fructose-1,6-Bisphosphatase, subunit A, domain 1"/>
    <property type="match status" value="1"/>
</dbReference>
<keyword evidence="7" id="KW-0378">Hydrolase</keyword>
<reference evidence="13 14" key="1">
    <citation type="journal article" date="2024" name="Nat. Commun.">
        <title>Phylogenomics reveals the evolutionary origins of lichenization in chlorophyte algae.</title>
        <authorList>
            <person name="Puginier C."/>
            <person name="Libourel C."/>
            <person name="Otte J."/>
            <person name="Skaloud P."/>
            <person name="Haon M."/>
            <person name="Grisel S."/>
            <person name="Petersen M."/>
            <person name="Berrin J.G."/>
            <person name="Delaux P.M."/>
            <person name="Dal Grande F."/>
            <person name="Keller J."/>
        </authorList>
    </citation>
    <scope>NUCLEOTIDE SEQUENCE [LARGE SCALE GENOMIC DNA]</scope>
    <source>
        <strain evidence="13 14">SAG 2523</strain>
    </source>
</reference>
<evidence type="ECO:0000256" key="5">
    <source>
        <dbReference type="ARBA" id="ARBA00022605"/>
    </source>
</evidence>
<keyword evidence="5" id="KW-0028">Amino-acid biosynthesis</keyword>
<dbReference type="FunFam" id="3.30.540.10:FF:000030">
    <property type="entry name" value="Inositol monophosphatase"/>
    <property type="match status" value="1"/>
</dbReference>
<dbReference type="Pfam" id="PF00459">
    <property type="entry name" value="Inositol_P"/>
    <property type="match status" value="1"/>
</dbReference>
<comment type="similarity">
    <text evidence="3">Belongs to the inositol monophosphatase superfamily.</text>
</comment>
<comment type="catalytic activity">
    <reaction evidence="11">
        <text>L-histidinol phosphate + H2O = L-histidinol + phosphate</text>
        <dbReference type="Rhea" id="RHEA:14465"/>
        <dbReference type="ChEBI" id="CHEBI:15377"/>
        <dbReference type="ChEBI" id="CHEBI:43474"/>
        <dbReference type="ChEBI" id="CHEBI:57699"/>
        <dbReference type="ChEBI" id="CHEBI:57980"/>
        <dbReference type="EC" id="3.1.3.15"/>
    </reaction>
</comment>
<feature type="binding site" evidence="12">
    <location>
        <position position="278"/>
    </location>
    <ligand>
        <name>Mg(2+)</name>
        <dbReference type="ChEBI" id="CHEBI:18420"/>
        <label>1</label>
        <note>catalytic</note>
    </ligand>
</feature>
<comment type="caution">
    <text evidence="13">The sequence shown here is derived from an EMBL/GenBank/DDBJ whole genome shotgun (WGS) entry which is preliminary data.</text>
</comment>
<comment type="cofactor">
    <cofactor evidence="1 12">
        <name>Mg(2+)</name>
        <dbReference type="ChEBI" id="CHEBI:18420"/>
    </cofactor>
</comment>
<dbReference type="PANTHER" id="PTHR43200:SF6">
    <property type="entry name" value="3'(2'),5'-BISPHOSPHATE NUCLEOTIDASE"/>
    <property type="match status" value="1"/>
</dbReference>
<evidence type="ECO:0000256" key="3">
    <source>
        <dbReference type="ARBA" id="ARBA00009759"/>
    </source>
</evidence>
<feature type="binding site" evidence="12">
    <location>
        <position position="153"/>
    </location>
    <ligand>
        <name>Mg(2+)</name>
        <dbReference type="ChEBI" id="CHEBI:18420"/>
        <label>1</label>
        <note>catalytic</note>
    </ligand>
</feature>
<feature type="binding site" evidence="12">
    <location>
        <position position="156"/>
    </location>
    <ligand>
        <name>Mg(2+)</name>
        <dbReference type="ChEBI" id="CHEBI:18420"/>
        <label>1</label>
        <note>catalytic</note>
    </ligand>
</feature>
<accession>A0AAW1T2U8</accession>
<dbReference type="GO" id="GO:0046872">
    <property type="term" value="F:metal ion binding"/>
    <property type="evidence" value="ECO:0007669"/>
    <property type="project" value="UniProtKB-KW"/>
</dbReference>
<evidence type="ECO:0000256" key="8">
    <source>
        <dbReference type="ARBA" id="ARBA00022842"/>
    </source>
</evidence>
<evidence type="ECO:0000256" key="10">
    <source>
        <dbReference type="ARBA" id="ARBA00033209"/>
    </source>
</evidence>
<feature type="binding site" evidence="12">
    <location>
        <position position="133"/>
    </location>
    <ligand>
        <name>Mg(2+)</name>
        <dbReference type="ChEBI" id="CHEBI:18420"/>
        <label>1</label>
        <note>catalytic</note>
    </ligand>
</feature>
<keyword evidence="8 12" id="KW-0460">Magnesium</keyword>
<feature type="binding site" evidence="12">
    <location>
        <position position="155"/>
    </location>
    <ligand>
        <name>Mg(2+)</name>
        <dbReference type="ChEBI" id="CHEBI:18420"/>
        <label>1</label>
        <note>catalytic</note>
    </ligand>
</feature>
<dbReference type="NCBIfam" id="TIGR02067">
    <property type="entry name" value="his_9_HisN"/>
    <property type="match status" value="1"/>
</dbReference>
<evidence type="ECO:0000313" key="13">
    <source>
        <dbReference type="EMBL" id="KAK9862982.1"/>
    </source>
</evidence>
<dbReference type="GO" id="GO:0004401">
    <property type="term" value="F:histidinol-phosphatase activity"/>
    <property type="evidence" value="ECO:0007669"/>
    <property type="project" value="UniProtKB-EC"/>
</dbReference>
<evidence type="ECO:0000256" key="4">
    <source>
        <dbReference type="ARBA" id="ARBA00013085"/>
    </source>
</evidence>
<dbReference type="InterPro" id="IPR000760">
    <property type="entry name" value="Inositol_monophosphatase-like"/>
</dbReference>
<dbReference type="Proteomes" id="UP001485043">
    <property type="component" value="Unassembled WGS sequence"/>
</dbReference>
<organism evidence="13 14">
    <name type="scientific">Apatococcus fuscideae</name>
    <dbReference type="NCBI Taxonomy" id="2026836"/>
    <lineage>
        <taxon>Eukaryota</taxon>
        <taxon>Viridiplantae</taxon>
        <taxon>Chlorophyta</taxon>
        <taxon>core chlorophytes</taxon>
        <taxon>Trebouxiophyceae</taxon>
        <taxon>Chlorellales</taxon>
        <taxon>Chlorellaceae</taxon>
        <taxon>Apatococcus</taxon>
    </lineage>
</organism>
<evidence type="ECO:0000256" key="11">
    <source>
        <dbReference type="ARBA" id="ARBA00049158"/>
    </source>
</evidence>
<dbReference type="InterPro" id="IPR020583">
    <property type="entry name" value="Inositol_monoP_metal-BS"/>
</dbReference>
<dbReference type="PRINTS" id="PR00377">
    <property type="entry name" value="IMPHPHTASES"/>
</dbReference>
<evidence type="ECO:0000256" key="1">
    <source>
        <dbReference type="ARBA" id="ARBA00001946"/>
    </source>
</evidence>
<keyword evidence="9" id="KW-0368">Histidine biosynthesis</keyword>
<dbReference type="PROSITE" id="PS00629">
    <property type="entry name" value="IMP_1"/>
    <property type="match status" value="1"/>
</dbReference>
<evidence type="ECO:0000256" key="9">
    <source>
        <dbReference type="ARBA" id="ARBA00023102"/>
    </source>
</evidence>
<evidence type="ECO:0000256" key="2">
    <source>
        <dbReference type="ARBA" id="ARBA00004970"/>
    </source>
</evidence>
<evidence type="ECO:0000256" key="7">
    <source>
        <dbReference type="ARBA" id="ARBA00022801"/>
    </source>
</evidence>
<proteinExistence type="inferred from homology"/>
<dbReference type="PANTHER" id="PTHR43200">
    <property type="entry name" value="PHOSPHATASE"/>
    <property type="match status" value="1"/>
</dbReference>
<dbReference type="EMBL" id="JALJOV010000532">
    <property type="protein sequence ID" value="KAK9862982.1"/>
    <property type="molecule type" value="Genomic_DNA"/>
</dbReference>
<dbReference type="GO" id="GO:0000105">
    <property type="term" value="P:L-histidine biosynthetic process"/>
    <property type="evidence" value="ECO:0007669"/>
    <property type="project" value="UniProtKB-KW"/>
</dbReference>
<dbReference type="InterPro" id="IPR051090">
    <property type="entry name" value="Inositol_monoP_superfamily"/>
</dbReference>
<evidence type="ECO:0000313" key="14">
    <source>
        <dbReference type="Proteomes" id="UP001485043"/>
    </source>
</evidence>
<name>A0AAW1T2U8_9CHLO</name>
<gene>
    <name evidence="13" type="ORF">WJX84_008831</name>
</gene>
<dbReference type="AlphaFoldDB" id="A0AAW1T2U8"/>
<sequence length="359" mass="38681">MLGARGTVGHKAALYRSNLACSLSQRVSARLAFPSARSGAGGSTFAGTQKFLRKSSVCDRAALLARAQPSDHVAVAEEAVQAAAKVTLKYFRSLLEVETKGDDSPVTVADREAEEAIRQVLRTNCPDHAILGEESGFDWPGQSGHAEYLWVIDPIDGTKSFITGKPLWGTLLALLHKGEPVLGIIDQPYTKERWVGVKGQPTTLNGKELRTKQTKELMAAYLYATSPHMFEEEPCKSAWERLRAGVKIPMYGCDCYAYGLLAAGHADLVAECDMKPYDYLAHVPIIQGAGGIITDWKGGSLKWQMLPSGVWLDTGMPGEVLAAANPELHASALEAMKFEPEGIDEDAMVSYGSVSGPGN</sequence>
<evidence type="ECO:0000256" key="12">
    <source>
        <dbReference type="PIRSR" id="PIRSR600760-2"/>
    </source>
</evidence>
<keyword evidence="6 12" id="KW-0479">Metal-binding</keyword>
<keyword evidence="14" id="KW-1185">Reference proteome</keyword>
<dbReference type="InterPro" id="IPR011809">
    <property type="entry name" value="His_9_proposed"/>
</dbReference>
<dbReference type="SUPFAM" id="SSF56655">
    <property type="entry name" value="Carbohydrate phosphatase"/>
    <property type="match status" value="1"/>
</dbReference>
<dbReference type="Gene3D" id="3.40.190.80">
    <property type="match status" value="1"/>
</dbReference>